<proteinExistence type="predicted"/>
<dbReference type="RefSeq" id="WP_151013581.1">
    <property type="nucleotide sequence ID" value="NZ_CP084582.1"/>
</dbReference>
<sequence length="135" mass="14913">MAQLARVEFDPNVRVYGNGTYAGIEDVHGVVSLGDEVVLYEPENQIEVQAWVTEIDLHSKLVYFKVDWSSLRAMEEPRATSAEPEVTSWAVVAGNYMPRARHRSSRRISARAGRIDNDGATLTAGTTTLVHGVAR</sequence>
<keyword evidence="2" id="KW-1185">Reference proteome</keyword>
<name>A0ABQ6UET9_9ACTN</name>
<dbReference type="Proteomes" id="UP000471364">
    <property type="component" value="Unassembled WGS sequence"/>
</dbReference>
<comment type="caution">
    <text evidence="1">The sequence shown here is derived from an EMBL/GenBank/DDBJ whole genome shotgun (WGS) entry which is preliminary data.</text>
</comment>
<reference evidence="1 2" key="1">
    <citation type="submission" date="2019-09" db="EMBL/GenBank/DDBJ databases">
        <title>High taxonomic diversity of Micromonospora strains isolated from Medicago sativa nodules in different geographical locations.</title>
        <authorList>
            <person name="Martinez-Hidalgo P."/>
            <person name="Flores-Felix J.D."/>
            <person name="Velazquez E."/>
            <person name="Brau L."/>
            <person name="Trujillo M.E."/>
            <person name="Martinez-Molina E."/>
        </authorList>
    </citation>
    <scope>NUCLEOTIDE SEQUENCE [LARGE SCALE GENOMIC DNA]</scope>
    <source>
        <strain evidence="1 2">ALFB5</strain>
    </source>
</reference>
<evidence type="ECO:0000313" key="2">
    <source>
        <dbReference type="Proteomes" id="UP000471364"/>
    </source>
</evidence>
<organism evidence="1 2">
    <name type="scientific">Micromonospora aurantiaca</name>
    <name type="common">nom. illeg.</name>
    <dbReference type="NCBI Taxonomy" id="47850"/>
    <lineage>
        <taxon>Bacteria</taxon>
        <taxon>Bacillati</taxon>
        <taxon>Actinomycetota</taxon>
        <taxon>Actinomycetes</taxon>
        <taxon>Micromonosporales</taxon>
        <taxon>Micromonosporaceae</taxon>
        <taxon>Micromonospora</taxon>
    </lineage>
</organism>
<evidence type="ECO:0000313" key="1">
    <source>
        <dbReference type="EMBL" id="KAB1110783.1"/>
    </source>
</evidence>
<gene>
    <name evidence="1" type="ORF">F6X54_17575</name>
</gene>
<dbReference type="EMBL" id="WAAR01000075">
    <property type="protein sequence ID" value="KAB1110783.1"/>
    <property type="molecule type" value="Genomic_DNA"/>
</dbReference>
<protein>
    <submittedName>
        <fullName evidence="1">Uncharacterized protein</fullName>
    </submittedName>
</protein>
<accession>A0ABQ6UET9</accession>